<evidence type="ECO:0000313" key="2">
    <source>
        <dbReference type="EMBL" id="KAK6991713.1"/>
    </source>
</evidence>
<proteinExistence type="predicted"/>
<evidence type="ECO:0000313" key="3">
    <source>
        <dbReference type="EMBL" id="KAK6997133.1"/>
    </source>
</evidence>
<evidence type="ECO:0000313" key="1">
    <source>
        <dbReference type="EMBL" id="KAK6977123.1"/>
    </source>
</evidence>
<gene>
    <name evidence="3" type="ORF">R3P38DRAFT_3220612</name>
    <name evidence="2" type="ORF">R3P38DRAFT_3227565</name>
    <name evidence="1" type="ORF">R3P38DRAFT_3237733</name>
</gene>
<accession>A0AAV9ZS00</accession>
<evidence type="ECO:0000313" key="4">
    <source>
        <dbReference type="Proteomes" id="UP001362999"/>
    </source>
</evidence>
<organism evidence="2 4">
    <name type="scientific">Favolaschia claudopus</name>
    <dbReference type="NCBI Taxonomy" id="2862362"/>
    <lineage>
        <taxon>Eukaryota</taxon>
        <taxon>Fungi</taxon>
        <taxon>Dikarya</taxon>
        <taxon>Basidiomycota</taxon>
        <taxon>Agaricomycotina</taxon>
        <taxon>Agaricomycetes</taxon>
        <taxon>Agaricomycetidae</taxon>
        <taxon>Agaricales</taxon>
        <taxon>Marasmiineae</taxon>
        <taxon>Mycenaceae</taxon>
        <taxon>Favolaschia</taxon>
    </lineage>
</organism>
<sequence length="104" mass="11706">MDSQTLPLDRLPEVRFRVLVAGRANAGKTTILQRVCETTESPEVYRVVIDKNAKETRERIQLDPTSEAIHHCHQAVLPEARQFSPLTSPALFCIFGDALNIRHA</sequence>
<name>A0AAV9ZS00_9AGAR</name>
<reference evidence="2 4" key="1">
    <citation type="journal article" date="2024" name="J Genomics">
        <title>Draft genome sequencing and assembly of Favolaschia claudopus CIRM-BRFM 2984 isolated from oak limbs.</title>
        <authorList>
            <person name="Navarro D."/>
            <person name="Drula E."/>
            <person name="Chaduli D."/>
            <person name="Cazenave R."/>
            <person name="Ahrendt S."/>
            <person name="Wang J."/>
            <person name="Lipzen A."/>
            <person name="Daum C."/>
            <person name="Barry K."/>
            <person name="Grigoriev I.V."/>
            <person name="Favel A."/>
            <person name="Rosso M.N."/>
            <person name="Martin F."/>
        </authorList>
    </citation>
    <scope>NUCLEOTIDE SEQUENCE [LARGE SCALE GENOMIC DNA]</scope>
    <source>
        <strain evidence="2 4">CIRM-BRFM 2984</strain>
    </source>
</reference>
<dbReference type="AlphaFoldDB" id="A0AAV9ZS00"/>
<evidence type="ECO:0008006" key="5">
    <source>
        <dbReference type="Google" id="ProtNLM"/>
    </source>
</evidence>
<dbReference type="Proteomes" id="UP001362999">
    <property type="component" value="Unassembled WGS sequence"/>
</dbReference>
<keyword evidence="4" id="KW-1185">Reference proteome</keyword>
<dbReference type="EMBL" id="JAWWNJ010000116">
    <property type="protein sequence ID" value="KAK6991713.1"/>
    <property type="molecule type" value="Genomic_DNA"/>
</dbReference>
<protein>
    <recommendedName>
        <fullName evidence="5">G domain-containing protein</fullName>
    </recommendedName>
</protein>
<comment type="caution">
    <text evidence="2">The sequence shown here is derived from an EMBL/GenBank/DDBJ whole genome shotgun (WGS) entry which is preliminary data.</text>
</comment>
<dbReference type="EMBL" id="JAWWNJ010000172">
    <property type="protein sequence ID" value="KAK6977123.1"/>
    <property type="molecule type" value="Genomic_DNA"/>
</dbReference>
<dbReference type="InterPro" id="IPR027417">
    <property type="entry name" value="P-loop_NTPase"/>
</dbReference>
<dbReference type="EMBL" id="JAWWNJ010000093">
    <property type="protein sequence ID" value="KAK6997133.1"/>
    <property type="molecule type" value="Genomic_DNA"/>
</dbReference>
<dbReference type="SUPFAM" id="SSF52540">
    <property type="entry name" value="P-loop containing nucleoside triphosphate hydrolases"/>
    <property type="match status" value="1"/>
</dbReference>